<accession>A0AA35LYA3</accession>
<evidence type="ECO:0000256" key="1">
    <source>
        <dbReference type="SAM" id="SignalP"/>
    </source>
</evidence>
<name>A0AA35LYA3_9HYPO</name>
<dbReference type="AlphaFoldDB" id="A0AA35LYA3"/>
<feature type="chain" id="PRO_5041440963" description="Secreted protein" evidence="1">
    <location>
        <begin position="24"/>
        <end position="69"/>
    </location>
</feature>
<reference evidence="2" key="1">
    <citation type="submission" date="2023-01" db="EMBL/GenBank/DDBJ databases">
        <authorList>
            <person name="Piombo E."/>
        </authorList>
    </citation>
    <scope>NUCLEOTIDE SEQUENCE</scope>
</reference>
<comment type="caution">
    <text evidence="2">The sequence shown here is derived from an EMBL/GenBank/DDBJ whole genome shotgun (WGS) entry which is preliminary data.</text>
</comment>
<gene>
    <name evidence="2" type="ORF">CCHLO57077_00010281</name>
</gene>
<keyword evidence="1" id="KW-0732">Signal</keyword>
<organism evidence="2 3">
    <name type="scientific">Clonostachys chloroleuca</name>
    <dbReference type="NCBI Taxonomy" id="1926264"/>
    <lineage>
        <taxon>Eukaryota</taxon>
        <taxon>Fungi</taxon>
        <taxon>Dikarya</taxon>
        <taxon>Ascomycota</taxon>
        <taxon>Pezizomycotina</taxon>
        <taxon>Sordariomycetes</taxon>
        <taxon>Hypocreomycetidae</taxon>
        <taxon>Hypocreales</taxon>
        <taxon>Bionectriaceae</taxon>
        <taxon>Clonostachys</taxon>
    </lineage>
</organism>
<dbReference type="EMBL" id="CABFNP030000786">
    <property type="protein sequence ID" value="CAI6086187.1"/>
    <property type="molecule type" value="Genomic_DNA"/>
</dbReference>
<sequence length="69" mass="7627">MIQGKWKMVWFLSNLLPPAPLSGMIDGCVIGSESTYRPSLACLRADCIANCAQDTGLLERSDSDLSWHR</sequence>
<evidence type="ECO:0000313" key="3">
    <source>
        <dbReference type="Proteomes" id="UP001160390"/>
    </source>
</evidence>
<protein>
    <recommendedName>
        <fullName evidence="4">Secreted protein</fullName>
    </recommendedName>
</protein>
<evidence type="ECO:0000313" key="2">
    <source>
        <dbReference type="EMBL" id="CAI6086187.1"/>
    </source>
</evidence>
<evidence type="ECO:0008006" key="4">
    <source>
        <dbReference type="Google" id="ProtNLM"/>
    </source>
</evidence>
<keyword evidence="3" id="KW-1185">Reference proteome</keyword>
<dbReference type="Proteomes" id="UP001160390">
    <property type="component" value="Unassembled WGS sequence"/>
</dbReference>
<feature type="signal peptide" evidence="1">
    <location>
        <begin position="1"/>
        <end position="23"/>
    </location>
</feature>
<proteinExistence type="predicted"/>